<comment type="caution">
    <text evidence="2">The sequence shown here is derived from an EMBL/GenBank/DDBJ whole genome shotgun (WGS) entry which is preliminary data.</text>
</comment>
<dbReference type="EMBL" id="JBBKAK010000002">
    <property type="protein sequence ID" value="MEJ8673038.1"/>
    <property type="molecule type" value="Genomic_DNA"/>
</dbReference>
<organism evidence="2 3">
    <name type="scientific">Streptomyces machairae</name>
    <dbReference type="NCBI Taxonomy" id="3134109"/>
    <lineage>
        <taxon>Bacteria</taxon>
        <taxon>Bacillati</taxon>
        <taxon>Actinomycetota</taxon>
        <taxon>Actinomycetes</taxon>
        <taxon>Kitasatosporales</taxon>
        <taxon>Streptomycetaceae</taxon>
        <taxon>Streptomyces</taxon>
    </lineage>
</organism>
<evidence type="ECO:0000256" key="1">
    <source>
        <dbReference type="SAM" id="MobiDB-lite"/>
    </source>
</evidence>
<gene>
    <name evidence="2" type="ORF">WKI71_45510</name>
</gene>
<evidence type="ECO:0000313" key="2">
    <source>
        <dbReference type="EMBL" id="MEJ8673038.1"/>
    </source>
</evidence>
<keyword evidence="3" id="KW-1185">Reference proteome</keyword>
<dbReference type="Proteomes" id="UP001376459">
    <property type="component" value="Unassembled WGS sequence"/>
</dbReference>
<protein>
    <submittedName>
        <fullName evidence="2">Uncharacterized protein</fullName>
    </submittedName>
</protein>
<accession>A0ABU8UVU4</accession>
<proteinExistence type="predicted"/>
<sequence>MEPKNSKYAGESWLPGQDHGGGDGGEFDQGVHGARHGPDGGTGVVEQIAAVDDQIRLAFLGDGHDLGQDGVEVLFARVPVKDVA</sequence>
<reference evidence="2 3" key="1">
    <citation type="submission" date="2024-03" db="EMBL/GenBank/DDBJ databases">
        <title>Novel Streptomyces species of biotechnological and ecological value are a feature of Machair soil.</title>
        <authorList>
            <person name="Prole J.R."/>
            <person name="Goodfellow M."/>
            <person name="Allenby N."/>
            <person name="Ward A.C."/>
        </authorList>
    </citation>
    <scope>NUCLEOTIDE SEQUENCE [LARGE SCALE GENOMIC DNA]</scope>
    <source>
        <strain evidence="2 3">MS1.AVA.1</strain>
    </source>
</reference>
<feature type="region of interest" description="Disordered" evidence="1">
    <location>
        <begin position="1"/>
        <end position="43"/>
    </location>
</feature>
<name>A0ABU8UVU4_9ACTN</name>
<evidence type="ECO:0000313" key="3">
    <source>
        <dbReference type="Proteomes" id="UP001376459"/>
    </source>
</evidence>